<gene>
    <name evidence="5" type="ORF">FC60_GL001036</name>
</gene>
<keyword evidence="2" id="KW-0902">Two-component regulatory system</keyword>
<name>A0A0R1V564_9LACO</name>
<dbReference type="InterPro" id="IPR046947">
    <property type="entry name" value="LytR-like"/>
</dbReference>
<dbReference type="GO" id="GO:0000156">
    <property type="term" value="F:phosphorelay response regulator activity"/>
    <property type="evidence" value="ECO:0007669"/>
    <property type="project" value="InterPro"/>
</dbReference>
<dbReference type="Gene3D" id="2.40.50.1020">
    <property type="entry name" value="LytTr DNA-binding domain"/>
    <property type="match status" value="1"/>
</dbReference>
<comment type="caution">
    <text evidence="5">The sequence shown here is derived from an EMBL/GenBank/DDBJ whole genome shotgun (WGS) entry which is preliminary data.</text>
</comment>
<dbReference type="InterPro" id="IPR007492">
    <property type="entry name" value="LytTR_DNA-bd_dom"/>
</dbReference>
<dbReference type="AlphaFoldDB" id="A0A0R1V564"/>
<dbReference type="Gene3D" id="3.40.50.2300">
    <property type="match status" value="1"/>
</dbReference>
<evidence type="ECO:0000259" key="4">
    <source>
        <dbReference type="PROSITE" id="PS50930"/>
    </source>
</evidence>
<evidence type="ECO:0000256" key="3">
    <source>
        <dbReference type="ARBA" id="ARBA00023159"/>
    </source>
</evidence>
<keyword evidence="6" id="KW-1185">Reference proteome</keyword>
<protein>
    <recommendedName>
        <fullName evidence="4">HTH LytTR-type domain-containing protein</fullName>
    </recommendedName>
</protein>
<evidence type="ECO:0000256" key="2">
    <source>
        <dbReference type="ARBA" id="ARBA00023012"/>
    </source>
</evidence>
<dbReference type="PANTHER" id="PTHR37299">
    <property type="entry name" value="TRANSCRIPTIONAL REGULATOR-RELATED"/>
    <property type="match status" value="1"/>
</dbReference>
<feature type="domain" description="HTH LytTR-type" evidence="4">
    <location>
        <begin position="152"/>
        <end position="258"/>
    </location>
</feature>
<dbReference type="EMBL" id="AZFN01000027">
    <property type="protein sequence ID" value="KRM00754.1"/>
    <property type="molecule type" value="Genomic_DNA"/>
</dbReference>
<sequence>MTINVLLVENNLEQLEIMRTVILNRIAINPTLKAYDMHIALCTSDPYETIDYIRCNKFEDYFGVLDIDLNSDVSGIEIAEELRKTNGFTEICYVSAYEDFLLKTINSNTKPIDFIYKSQGIEQMIHQLRRAIDLVYFNYTKLVTSHNMGNMFTYEPFIGLIKRVPVDEILYIKTTNKQHKLELVCKDRTVEFYGELKSIEAKRNNFIRVDRQILINLDNVISLNVKERRVYFLTSSDEMAFCKVSLRKIPAIKRILLSEK</sequence>
<evidence type="ECO:0000313" key="5">
    <source>
        <dbReference type="EMBL" id="KRM00754.1"/>
    </source>
</evidence>
<reference evidence="5 6" key="1">
    <citation type="journal article" date="2015" name="Genome Announc.">
        <title>Expanding the biotechnology potential of lactobacilli through comparative genomics of 213 strains and associated genera.</title>
        <authorList>
            <person name="Sun Z."/>
            <person name="Harris H.M."/>
            <person name="McCann A."/>
            <person name="Guo C."/>
            <person name="Argimon S."/>
            <person name="Zhang W."/>
            <person name="Yang X."/>
            <person name="Jeffery I.B."/>
            <person name="Cooney J.C."/>
            <person name="Kagawa T.F."/>
            <person name="Liu W."/>
            <person name="Song Y."/>
            <person name="Salvetti E."/>
            <person name="Wrobel A."/>
            <person name="Rasinkangas P."/>
            <person name="Parkhill J."/>
            <person name="Rea M.C."/>
            <person name="O'Sullivan O."/>
            <person name="Ritari J."/>
            <person name="Douillard F.P."/>
            <person name="Paul Ross R."/>
            <person name="Yang R."/>
            <person name="Briner A.E."/>
            <person name="Felis G.E."/>
            <person name="de Vos W.M."/>
            <person name="Barrangou R."/>
            <person name="Klaenhammer T.R."/>
            <person name="Caufield P.W."/>
            <person name="Cui Y."/>
            <person name="Zhang H."/>
            <person name="O'Toole P.W."/>
        </authorList>
    </citation>
    <scope>NUCLEOTIDE SEQUENCE [LARGE SCALE GENOMIC DNA]</scope>
    <source>
        <strain evidence="5 6">DSM 16045</strain>
    </source>
</reference>
<keyword evidence="1" id="KW-0963">Cytoplasm</keyword>
<dbReference type="Pfam" id="PF04397">
    <property type="entry name" value="LytTR"/>
    <property type="match status" value="1"/>
</dbReference>
<keyword evidence="3" id="KW-0010">Activator</keyword>
<evidence type="ECO:0000256" key="1">
    <source>
        <dbReference type="ARBA" id="ARBA00022490"/>
    </source>
</evidence>
<proteinExistence type="predicted"/>
<dbReference type="RefSeq" id="WP_056937917.1">
    <property type="nucleotide sequence ID" value="NZ_AZFN01000027.1"/>
</dbReference>
<dbReference type="PANTHER" id="PTHR37299:SF3">
    <property type="entry name" value="STAGE 0 SPORULATION PROTEIN A HOMOLOG"/>
    <property type="match status" value="1"/>
</dbReference>
<dbReference type="SUPFAM" id="SSF52172">
    <property type="entry name" value="CheY-like"/>
    <property type="match status" value="1"/>
</dbReference>
<evidence type="ECO:0000313" key="6">
    <source>
        <dbReference type="Proteomes" id="UP000051739"/>
    </source>
</evidence>
<dbReference type="SMART" id="SM00850">
    <property type="entry name" value="LytTR"/>
    <property type="match status" value="1"/>
</dbReference>
<dbReference type="GO" id="GO:0003677">
    <property type="term" value="F:DNA binding"/>
    <property type="evidence" value="ECO:0007669"/>
    <property type="project" value="InterPro"/>
</dbReference>
<dbReference type="PATRIC" id="fig|1423749.3.peg.1055"/>
<dbReference type="Proteomes" id="UP000051739">
    <property type="component" value="Unassembled WGS sequence"/>
</dbReference>
<dbReference type="InterPro" id="IPR011006">
    <property type="entry name" value="CheY-like_superfamily"/>
</dbReference>
<organism evidence="5 6">
    <name type="scientific">Limosilactobacillus gastricus DSM 16045</name>
    <dbReference type="NCBI Taxonomy" id="1423749"/>
    <lineage>
        <taxon>Bacteria</taxon>
        <taxon>Bacillati</taxon>
        <taxon>Bacillota</taxon>
        <taxon>Bacilli</taxon>
        <taxon>Lactobacillales</taxon>
        <taxon>Lactobacillaceae</taxon>
        <taxon>Limosilactobacillus</taxon>
    </lineage>
</organism>
<accession>A0A0R1V564</accession>
<dbReference type="PROSITE" id="PS50930">
    <property type="entry name" value="HTH_LYTTR"/>
    <property type="match status" value="1"/>
</dbReference>